<name>A0BZU0_PARTE</name>
<keyword evidence="2" id="KW-1185">Reference proteome</keyword>
<dbReference type="RefSeq" id="XP_001431455.1">
    <property type="nucleotide sequence ID" value="XM_001431418.1"/>
</dbReference>
<protein>
    <submittedName>
        <fullName evidence="1">Uncharacterized protein</fullName>
    </submittedName>
</protein>
<proteinExistence type="predicted"/>
<organism evidence="1 2">
    <name type="scientific">Paramecium tetraurelia</name>
    <dbReference type="NCBI Taxonomy" id="5888"/>
    <lineage>
        <taxon>Eukaryota</taxon>
        <taxon>Sar</taxon>
        <taxon>Alveolata</taxon>
        <taxon>Ciliophora</taxon>
        <taxon>Intramacronucleata</taxon>
        <taxon>Oligohymenophorea</taxon>
        <taxon>Peniculida</taxon>
        <taxon>Parameciidae</taxon>
        <taxon>Paramecium</taxon>
    </lineage>
</organism>
<dbReference type="InParanoid" id="A0BZU0"/>
<dbReference type="GeneID" id="5017239"/>
<evidence type="ECO:0000313" key="1">
    <source>
        <dbReference type="EMBL" id="CAK64057.1"/>
    </source>
</evidence>
<evidence type="ECO:0000313" key="2">
    <source>
        <dbReference type="Proteomes" id="UP000000600"/>
    </source>
</evidence>
<sequence length="57" mass="6470">MGMLQVCQDRELKNRKFWLYPVVVPIPKITYKIWNGRGSDAYIGSTQLIAVESPNGS</sequence>
<dbReference type="HOGENOM" id="CLU_3000551_0_0_1"/>
<dbReference type="AlphaFoldDB" id="A0BZU0"/>
<dbReference type="KEGG" id="ptm:GSPATT00005909001"/>
<gene>
    <name evidence="1" type="ORF">GSPATT00005909001</name>
</gene>
<dbReference type="Proteomes" id="UP000000600">
    <property type="component" value="Unassembled WGS sequence"/>
</dbReference>
<accession>A0BZU0</accession>
<dbReference type="EMBL" id="CT868030">
    <property type="protein sequence ID" value="CAK64057.1"/>
    <property type="molecule type" value="Genomic_DNA"/>
</dbReference>
<reference evidence="1 2" key="1">
    <citation type="journal article" date="2006" name="Nature">
        <title>Global trends of whole-genome duplications revealed by the ciliate Paramecium tetraurelia.</title>
        <authorList>
            <consortium name="Genoscope"/>
            <person name="Aury J.-M."/>
            <person name="Jaillon O."/>
            <person name="Duret L."/>
            <person name="Noel B."/>
            <person name="Jubin C."/>
            <person name="Porcel B.M."/>
            <person name="Segurens B."/>
            <person name="Daubin V."/>
            <person name="Anthouard V."/>
            <person name="Aiach N."/>
            <person name="Arnaiz O."/>
            <person name="Billaut A."/>
            <person name="Beisson J."/>
            <person name="Blanc I."/>
            <person name="Bouhouche K."/>
            <person name="Camara F."/>
            <person name="Duharcourt S."/>
            <person name="Guigo R."/>
            <person name="Gogendeau D."/>
            <person name="Katinka M."/>
            <person name="Keller A.-M."/>
            <person name="Kissmehl R."/>
            <person name="Klotz C."/>
            <person name="Koll F."/>
            <person name="Le Moue A."/>
            <person name="Lepere C."/>
            <person name="Malinsky S."/>
            <person name="Nowacki M."/>
            <person name="Nowak J.K."/>
            <person name="Plattner H."/>
            <person name="Poulain J."/>
            <person name="Ruiz F."/>
            <person name="Serrano V."/>
            <person name="Zagulski M."/>
            <person name="Dessen P."/>
            <person name="Betermier M."/>
            <person name="Weissenbach J."/>
            <person name="Scarpelli C."/>
            <person name="Schachter V."/>
            <person name="Sperling L."/>
            <person name="Meyer E."/>
            <person name="Cohen J."/>
            <person name="Wincker P."/>
        </authorList>
    </citation>
    <scope>NUCLEOTIDE SEQUENCE [LARGE SCALE GENOMIC DNA]</scope>
    <source>
        <strain evidence="1 2">Stock d4-2</strain>
    </source>
</reference>